<dbReference type="RefSeq" id="WP_345370265.1">
    <property type="nucleotide sequence ID" value="NZ_BAABJX010000021.1"/>
</dbReference>
<gene>
    <name evidence="1" type="ORF">GCM10023331_13080</name>
</gene>
<evidence type="ECO:0000313" key="2">
    <source>
        <dbReference type="Proteomes" id="UP001500298"/>
    </source>
</evidence>
<name>A0ABP9D5Z2_9BACT</name>
<organism evidence="1 2">
    <name type="scientific">Algivirga pacifica</name>
    <dbReference type="NCBI Taxonomy" id="1162670"/>
    <lineage>
        <taxon>Bacteria</taxon>
        <taxon>Pseudomonadati</taxon>
        <taxon>Bacteroidota</taxon>
        <taxon>Cytophagia</taxon>
        <taxon>Cytophagales</taxon>
        <taxon>Flammeovirgaceae</taxon>
        <taxon>Algivirga</taxon>
    </lineage>
</organism>
<sequence length="303" mass="34495">MKKQTTIYAAQFYKAIRDFLQPYRRIVIHGSVNHADELGLVALFFNAVGAKHIDWEYGATAPIIGKGYRNGPELLRIDRVNKTGEDWLADREYIQDPLCLLLDCGLQLDPLMNNFDHHQYAKGLDTAMLLTNHWKELWASEEVLVEILTTLQRKIFLPISKIDTGEDRSGLDGSITQCFNMTKNHKGMTAALAWLMQLIDAAVADAPLGYIARQRVKEEVEKVGVVGILREKAIPQWEEAFIERGMHYLIRQNPQGGYSITSADAERWEVPEDSRQTFYHPSRFFAVYETLADAIAHGKELNC</sequence>
<accession>A0ABP9D5Z2</accession>
<reference evidence="2" key="1">
    <citation type="journal article" date="2019" name="Int. J. Syst. Evol. Microbiol.">
        <title>The Global Catalogue of Microorganisms (GCM) 10K type strain sequencing project: providing services to taxonomists for standard genome sequencing and annotation.</title>
        <authorList>
            <consortium name="The Broad Institute Genomics Platform"/>
            <consortium name="The Broad Institute Genome Sequencing Center for Infectious Disease"/>
            <person name="Wu L."/>
            <person name="Ma J."/>
        </authorList>
    </citation>
    <scope>NUCLEOTIDE SEQUENCE [LARGE SCALE GENOMIC DNA]</scope>
    <source>
        <strain evidence="2">JCM 18326</strain>
    </source>
</reference>
<dbReference type="Proteomes" id="UP001500298">
    <property type="component" value="Unassembled WGS sequence"/>
</dbReference>
<evidence type="ECO:0000313" key="1">
    <source>
        <dbReference type="EMBL" id="GAA4829337.1"/>
    </source>
</evidence>
<dbReference type="EMBL" id="BAABJX010000021">
    <property type="protein sequence ID" value="GAA4829337.1"/>
    <property type="molecule type" value="Genomic_DNA"/>
</dbReference>
<comment type="caution">
    <text evidence="1">The sequence shown here is derived from an EMBL/GenBank/DDBJ whole genome shotgun (WGS) entry which is preliminary data.</text>
</comment>
<keyword evidence="2" id="KW-1185">Reference proteome</keyword>
<protein>
    <submittedName>
        <fullName evidence="1">Uncharacterized protein</fullName>
    </submittedName>
</protein>
<proteinExistence type="predicted"/>